<dbReference type="InterPro" id="IPR011990">
    <property type="entry name" value="TPR-like_helical_dom_sf"/>
</dbReference>
<dbReference type="Pfam" id="PF14322">
    <property type="entry name" value="SusD-like_3"/>
    <property type="match status" value="1"/>
</dbReference>
<keyword evidence="3" id="KW-0472">Membrane</keyword>
<comment type="caution">
    <text evidence="7">The sequence shown here is derived from an EMBL/GenBank/DDBJ whole genome shotgun (WGS) entry which is preliminary data.</text>
</comment>
<dbReference type="InterPro" id="IPR033985">
    <property type="entry name" value="SusD-like_N"/>
</dbReference>
<protein>
    <submittedName>
        <fullName evidence="7">SusD-like protein</fullName>
    </submittedName>
</protein>
<dbReference type="GO" id="GO:0009279">
    <property type="term" value="C:cell outer membrane"/>
    <property type="evidence" value="ECO:0007669"/>
    <property type="project" value="UniProtKB-SubCell"/>
</dbReference>
<accession>A0A644ZC37</accession>
<evidence type="ECO:0000256" key="1">
    <source>
        <dbReference type="ARBA" id="ARBA00004442"/>
    </source>
</evidence>
<sequence length="544" mass="63268">MKRLKIITLVTIVLVFTGCSDFLDPDPREKYTEMDAWKSVENTYLYINGFYKPIYEYGPYGLKYADVSMNDGFSDILRYNANVMGPNGGDVNKVVYTGYISPSGNILSDYTYEYNRIRRINEFLYGLKTYAKYDEKVVKLMEAQARFFRAYLHFMLVRGHGSIVIRDYIDGPNEAFKARSSESECWDFIEKDLDFAAENLPDKWDKDNYGRLTKGAVYGFKSRAMLYAKRWDKAAEAAQKVIDKEGTLYDLLPEYTDIFKQPDLCKETVLGYRFHGQLTHSIQFDKLYSPSGDFDPENKDVKCLAVPTQEMVDSYYMADGSKFDWSNPEHAANPYKNREPRFYASILYNGAPWKGRTIETFIGGKDGFKEFGTANQPNTTTTGYYIRKLLDEQVSDMTKKGTTAWSEVRYAEVLLNQAEALNESGKSNEALNPLNKVRRRAKLPNITESNQANLRQIIREERKIELAFEGQRYWDLRRWRIALDILGGKRMHGMKITKNANNMFTYEIVDCDGKNRFFEERYYQFPIPLSEIQNNPECKQIDKW</sequence>
<dbReference type="InterPro" id="IPR012944">
    <property type="entry name" value="SusD_RagB_dom"/>
</dbReference>
<gene>
    <name evidence="7" type="ORF">SDC9_85074</name>
</gene>
<evidence type="ECO:0000259" key="5">
    <source>
        <dbReference type="Pfam" id="PF07980"/>
    </source>
</evidence>
<feature type="domain" description="SusD-like N-terminal" evidence="6">
    <location>
        <begin position="22"/>
        <end position="226"/>
    </location>
</feature>
<dbReference type="AlphaFoldDB" id="A0A644ZC37"/>
<keyword evidence="4" id="KW-0998">Cell outer membrane</keyword>
<evidence type="ECO:0000256" key="2">
    <source>
        <dbReference type="ARBA" id="ARBA00022729"/>
    </source>
</evidence>
<proteinExistence type="predicted"/>
<dbReference type="CDD" id="cd08977">
    <property type="entry name" value="SusD"/>
    <property type="match status" value="1"/>
</dbReference>
<dbReference type="Pfam" id="PF07980">
    <property type="entry name" value="SusD_RagB"/>
    <property type="match status" value="1"/>
</dbReference>
<dbReference type="PROSITE" id="PS51257">
    <property type="entry name" value="PROKAR_LIPOPROTEIN"/>
    <property type="match status" value="1"/>
</dbReference>
<dbReference type="EMBL" id="VSSQ01008288">
    <property type="protein sequence ID" value="MPM38445.1"/>
    <property type="molecule type" value="Genomic_DNA"/>
</dbReference>
<evidence type="ECO:0000256" key="3">
    <source>
        <dbReference type="ARBA" id="ARBA00023136"/>
    </source>
</evidence>
<reference evidence="7" key="1">
    <citation type="submission" date="2019-08" db="EMBL/GenBank/DDBJ databases">
        <authorList>
            <person name="Kucharzyk K."/>
            <person name="Murdoch R.W."/>
            <person name="Higgins S."/>
            <person name="Loffler F."/>
        </authorList>
    </citation>
    <scope>NUCLEOTIDE SEQUENCE</scope>
</reference>
<comment type="subcellular location">
    <subcellularLocation>
        <location evidence="1">Cell outer membrane</location>
    </subcellularLocation>
</comment>
<evidence type="ECO:0000313" key="7">
    <source>
        <dbReference type="EMBL" id="MPM38445.1"/>
    </source>
</evidence>
<organism evidence="7">
    <name type="scientific">bioreactor metagenome</name>
    <dbReference type="NCBI Taxonomy" id="1076179"/>
    <lineage>
        <taxon>unclassified sequences</taxon>
        <taxon>metagenomes</taxon>
        <taxon>ecological metagenomes</taxon>
    </lineage>
</organism>
<keyword evidence="2" id="KW-0732">Signal</keyword>
<evidence type="ECO:0000259" key="6">
    <source>
        <dbReference type="Pfam" id="PF14322"/>
    </source>
</evidence>
<name>A0A644ZC37_9ZZZZ</name>
<evidence type="ECO:0000256" key="4">
    <source>
        <dbReference type="ARBA" id="ARBA00023237"/>
    </source>
</evidence>
<dbReference type="Gene3D" id="1.25.40.390">
    <property type="match status" value="1"/>
</dbReference>
<dbReference type="SUPFAM" id="SSF48452">
    <property type="entry name" value="TPR-like"/>
    <property type="match status" value="1"/>
</dbReference>
<feature type="domain" description="RagB/SusD" evidence="5">
    <location>
        <begin position="288"/>
        <end position="544"/>
    </location>
</feature>